<organism evidence="2">
    <name type="scientific">Salvia splendens</name>
    <name type="common">Scarlet sage</name>
    <dbReference type="NCBI Taxonomy" id="180675"/>
    <lineage>
        <taxon>Eukaryota</taxon>
        <taxon>Viridiplantae</taxon>
        <taxon>Streptophyta</taxon>
        <taxon>Embryophyta</taxon>
        <taxon>Tracheophyta</taxon>
        <taxon>Spermatophyta</taxon>
        <taxon>Magnoliopsida</taxon>
        <taxon>eudicotyledons</taxon>
        <taxon>Gunneridae</taxon>
        <taxon>Pentapetalae</taxon>
        <taxon>asterids</taxon>
        <taxon>lamiids</taxon>
        <taxon>Lamiales</taxon>
        <taxon>Lamiaceae</taxon>
        <taxon>Nepetoideae</taxon>
        <taxon>Mentheae</taxon>
        <taxon>Salviinae</taxon>
        <taxon>Salvia</taxon>
        <taxon>Salvia subgen. Calosphace</taxon>
        <taxon>core Calosphace</taxon>
    </lineage>
</organism>
<comment type="caution">
    <text evidence="2">The sequence shown here is derived from an EMBL/GenBank/DDBJ whole genome shotgun (WGS) entry which is preliminary data.</text>
</comment>
<dbReference type="Gene3D" id="3.75.10.10">
    <property type="entry name" value="L-arginine/glycine Amidinotransferase, Chain A"/>
    <property type="match status" value="1"/>
</dbReference>
<dbReference type="InterPro" id="IPR007466">
    <property type="entry name" value="Peptidyl-Arg-deiminase_porph"/>
</dbReference>
<dbReference type="GO" id="GO:0047632">
    <property type="term" value="F:agmatine deiminase activity"/>
    <property type="evidence" value="ECO:0007669"/>
    <property type="project" value="TreeGrafter"/>
</dbReference>
<dbReference type="GO" id="GO:0004668">
    <property type="term" value="F:protein-arginine deiminase activity"/>
    <property type="evidence" value="ECO:0007669"/>
    <property type="project" value="InterPro"/>
</dbReference>
<dbReference type="GO" id="GO:0009446">
    <property type="term" value="P:putrescine biosynthetic process"/>
    <property type="evidence" value="ECO:0007669"/>
    <property type="project" value="InterPro"/>
</dbReference>
<dbReference type="SUPFAM" id="SSF55909">
    <property type="entry name" value="Pentein"/>
    <property type="match status" value="1"/>
</dbReference>
<accession>A0A8X8ZGI9</accession>
<dbReference type="PANTHER" id="PTHR31377:SF2">
    <property type="entry name" value="AGMATINE DEIMINASE"/>
    <property type="match status" value="1"/>
</dbReference>
<evidence type="ECO:0000256" key="1">
    <source>
        <dbReference type="ARBA" id="ARBA00022801"/>
    </source>
</evidence>
<evidence type="ECO:0000313" key="2">
    <source>
        <dbReference type="EMBL" id="KAG6404087.1"/>
    </source>
</evidence>
<dbReference type="Pfam" id="PF04371">
    <property type="entry name" value="PAD_porph"/>
    <property type="match status" value="1"/>
</dbReference>
<keyword evidence="3" id="KW-1185">Reference proteome</keyword>
<reference evidence="2" key="1">
    <citation type="submission" date="2018-01" db="EMBL/GenBank/DDBJ databases">
        <authorList>
            <person name="Mao J.F."/>
        </authorList>
    </citation>
    <scope>NUCLEOTIDE SEQUENCE</scope>
    <source>
        <strain evidence="2">Huo1</strain>
        <tissue evidence="2">Leaf</tissue>
    </source>
</reference>
<dbReference type="PANTHER" id="PTHR31377">
    <property type="entry name" value="AGMATINE DEIMINASE-RELATED"/>
    <property type="match status" value="1"/>
</dbReference>
<keyword evidence="1" id="KW-0378">Hydrolase</keyword>
<name>A0A8X8ZGI9_SALSN</name>
<dbReference type="AlphaFoldDB" id="A0A8X8ZGI9"/>
<dbReference type="Proteomes" id="UP000298416">
    <property type="component" value="Unassembled WGS sequence"/>
</dbReference>
<dbReference type="EMBL" id="PNBA02000013">
    <property type="protein sequence ID" value="KAG6404087.1"/>
    <property type="molecule type" value="Genomic_DNA"/>
</dbReference>
<evidence type="ECO:0000313" key="3">
    <source>
        <dbReference type="Proteomes" id="UP000298416"/>
    </source>
</evidence>
<sequence length="271" mass="30532">MNEALAAPITTISFPTSSLTYLNLKFKLLLQFYDSELLGLKPLISIQSPPLMKSDLEERVARMELKGSPAEWAPHSRCWIGWPERPDNWRDNAVHAQRVFTKVETASSRFEPVTVCASSVQWKNARGHLPEHIRVVEMSMNDSWLRDFGPTFVIRNSFSDKEKLGSKVAGIDWNFNGYGGMDEGCYDDWSLDLLIAHKVLEIENVPRFSHSMILEGGSIDVDGEGPFHSRLSDSKMLVRLCLAEEMYIASPSSNQLRHKSKASRAAITTTS</sequence>
<protein>
    <submittedName>
        <fullName evidence="2">Uncharacterized protein</fullName>
    </submittedName>
</protein>
<proteinExistence type="predicted"/>
<reference evidence="2" key="2">
    <citation type="submission" date="2020-08" db="EMBL/GenBank/DDBJ databases">
        <title>Plant Genome Project.</title>
        <authorList>
            <person name="Zhang R.-G."/>
        </authorList>
    </citation>
    <scope>NUCLEOTIDE SEQUENCE</scope>
    <source>
        <strain evidence="2">Huo1</strain>
        <tissue evidence="2">Leaf</tissue>
    </source>
</reference>
<gene>
    <name evidence="2" type="ORF">SASPL_136326</name>
</gene>